<dbReference type="InterPro" id="IPR058352">
    <property type="entry name" value="DUF8039"/>
</dbReference>
<feature type="compositionally biased region" description="Polar residues" evidence="1">
    <location>
        <begin position="635"/>
        <end position="663"/>
    </location>
</feature>
<evidence type="ECO:0000259" key="2">
    <source>
        <dbReference type="Pfam" id="PF13963"/>
    </source>
</evidence>
<evidence type="ECO:0000313" key="4">
    <source>
        <dbReference type="EMBL" id="KAK9060580.1"/>
    </source>
</evidence>
<dbReference type="Pfam" id="PF26133">
    <property type="entry name" value="DUF8039"/>
    <property type="match status" value="1"/>
</dbReference>
<dbReference type="Pfam" id="PF13963">
    <property type="entry name" value="Transpos_assoc"/>
    <property type="match status" value="1"/>
</dbReference>
<dbReference type="PANTHER" id="PTHR33018:SF35">
    <property type="entry name" value="ULP1 PROTEASE FAMILY CATALYTIC DOMAIN, PAPAIN-LIKE CYSTEINE PEPTIDASE SUPERFAMILY"/>
    <property type="match status" value="1"/>
</dbReference>
<name>A0AAP0CPF1_9ASTR</name>
<sequence length="761" mass="86648">MDRSHWMYKIGRIHQSYLLGVQNFLKIAEDDRVIKGKESILCPCMECKNFKEFEDKKDIEYHLLRHGYMYNYTCWSRHGESIASCSTTSTSMNTNDDENNDPYTVNDNDNINRGNNDLSGMFSNCGSSIGDNDQEKLQQMFVDSEKPLYAGWYFSPSPPSCLHLRDTTFSGAPTTTASYTSLRPSPSLQHSVDFSGFSRFCEYSTLKMSNRGKRGAAKCNKMLKDPKSCTIDFNKNGLAIGKNKDEFKTWIGIAFRSMVPYHLVAKDIDKKVYDKVWDYIKRSWKIPNDNAKGTVLKEGKAMMRSFRHTLLKKYVKKNKTPFEDYEYLKKRHWESFVATASSDEFEVKSKKTKISVAQNTDPACLGRGGFVKLEEKWVDRWNQLVSSYPYLAHMQDERSKKYTVSRARYNPITEKFELGAHLLSEGVLTGRLDELHKKEIEMKKNGSYYEHAKNVVTKVIGKGSQHGGRTRLVSHVVGVRKSLLSGKNKHKSKEADVLTEEIDATQQDHDRIVAATERGLGRHASSGEPVRLYNDLPDIKSLSGCYLLLEDDDSVVARGRVYPTSERILHGRPIADGFVKVHVDYVFDNYCSSDVPLGTQTDELNKVGDAKGQFIQWPRKLIKIINTDSFGQSSINQPQNVSVPTSQSTHCVNDEQPQPQHTLSPAYRPQYDETYSYQNQQANGFQDEGIFSRQESDINLMDMLTGSFPLQSTDVGHSLPQQVHHSHANATDPIIIRDNKIASLLTKIKQRKKSRSMHRLA</sequence>
<gene>
    <name evidence="4" type="ORF">SSX86_021286</name>
</gene>
<accession>A0AAP0CPF1</accession>
<evidence type="ECO:0000313" key="5">
    <source>
        <dbReference type="Proteomes" id="UP001408789"/>
    </source>
</evidence>
<protein>
    <recommendedName>
        <fullName evidence="6">Transposase</fullName>
    </recommendedName>
</protein>
<evidence type="ECO:0008006" key="6">
    <source>
        <dbReference type="Google" id="ProtNLM"/>
    </source>
</evidence>
<keyword evidence="5" id="KW-1185">Reference proteome</keyword>
<feature type="domain" description="DUF8039" evidence="3">
    <location>
        <begin position="536"/>
        <end position="624"/>
    </location>
</feature>
<reference evidence="4 5" key="1">
    <citation type="submission" date="2024-04" db="EMBL/GenBank/DDBJ databases">
        <title>The reference genome of an endangered Asteraceae, Deinandra increscens subsp. villosa, native to the Central Coast of California.</title>
        <authorList>
            <person name="Guilliams M."/>
            <person name="Hasenstab-Lehman K."/>
            <person name="Meyer R."/>
            <person name="Mcevoy S."/>
        </authorList>
    </citation>
    <scope>NUCLEOTIDE SEQUENCE [LARGE SCALE GENOMIC DNA]</scope>
    <source>
        <tissue evidence="4">Leaf</tissue>
    </source>
</reference>
<proteinExistence type="predicted"/>
<dbReference type="PANTHER" id="PTHR33018">
    <property type="entry name" value="OS10G0338966 PROTEIN-RELATED"/>
    <property type="match status" value="1"/>
</dbReference>
<dbReference type="InterPro" id="IPR029480">
    <property type="entry name" value="Transpos_assoc"/>
</dbReference>
<dbReference type="AlphaFoldDB" id="A0AAP0CPF1"/>
<dbReference type="Proteomes" id="UP001408789">
    <property type="component" value="Unassembled WGS sequence"/>
</dbReference>
<evidence type="ECO:0000256" key="1">
    <source>
        <dbReference type="SAM" id="MobiDB-lite"/>
    </source>
</evidence>
<feature type="domain" description="Transposase-associated" evidence="2">
    <location>
        <begin position="5"/>
        <end position="80"/>
    </location>
</feature>
<comment type="caution">
    <text evidence="4">The sequence shown here is derived from an EMBL/GenBank/DDBJ whole genome shotgun (WGS) entry which is preliminary data.</text>
</comment>
<dbReference type="EMBL" id="JBCNJP010000020">
    <property type="protein sequence ID" value="KAK9060580.1"/>
    <property type="molecule type" value="Genomic_DNA"/>
</dbReference>
<organism evidence="4 5">
    <name type="scientific">Deinandra increscens subsp. villosa</name>
    <dbReference type="NCBI Taxonomy" id="3103831"/>
    <lineage>
        <taxon>Eukaryota</taxon>
        <taxon>Viridiplantae</taxon>
        <taxon>Streptophyta</taxon>
        <taxon>Embryophyta</taxon>
        <taxon>Tracheophyta</taxon>
        <taxon>Spermatophyta</taxon>
        <taxon>Magnoliopsida</taxon>
        <taxon>eudicotyledons</taxon>
        <taxon>Gunneridae</taxon>
        <taxon>Pentapetalae</taxon>
        <taxon>asterids</taxon>
        <taxon>campanulids</taxon>
        <taxon>Asterales</taxon>
        <taxon>Asteraceae</taxon>
        <taxon>Asteroideae</taxon>
        <taxon>Heliantheae alliance</taxon>
        <taxon>Madieae</taxon>
        <taxon>Madiinae</taxon>
        <taxon>Deinandra</taxon>
    </lineage>
</organism>
<feature type="region of interest" description="Disordered" evidence="1">
    <location>
        <begin position="635"/>
        <end position="664"/>
    </location>
</feature>
<evidence type="ECO:0000259" key="3">
    <source>
        <dbReference type="Pfam" id="PF26133"/>
    </source>
</evidence>